<comment type="cofactor">
    <cofactor evidence="1">
        <name>a divalent metal cation</name>
        <dbReference type="ChEBI" id="CHEBI:60240"/>
    </cofactor>
</comment>
<organism evidence="11 12">
    <name type="scientific">Lasius platythorax</name>
    <dbReference type="NCBI Taxonomy" id="488582"/>
    <lineage>
        <taxon>Eukaryota</taxon>
        <taxon>Metazoa</taxon>
        <taxon>Ecdysozoa</taxon>
        <taxon>Arthropoda</taxon>
        <taxon>Hexapoda</taxon>
        <taxon>Insecta</taxon>
        <taxon>Pterygota</taxon>
        <taxon>Neoptera</taxon>
        <taxon>Endopterygota</taxon>
        <taxon>Hymenoptera</taxon>
        <taxon>Apocrita</taxon>
        <taxon>Aculeata</taxon>
        <taxon>Formicoidea</taxon>
        <taxon>Formicidae</taxon>
        <taxon>Formicinae</taxon>
        <taxon>Lasius</taxon>
        <taxon>Lasius</taxon>
    </lineage>
</organism>
<evidence type="ECO:0000256" key="3">
    <source>
        <dbReference type="ARBA" id="ARBA00006958"/>
    </source>
</evidence>
<evidence type="ECO:0000259" key="9">
    <source>
        <dbReference type="Pfam" id="PF13359"/>
    </source>
</evidence>
<evidence type="ECO:0000256" key="2">
    <source>
        <dbReference type="ARBA" id="ARBA00004123"/>
    </source>
</evidence>
<keyword evidence="6" id="KW-0378">Hydrolase</keyword>
<dbReference type="GO" id="GO:0046872">
    <property type="term" value="F:metal ion binding"/>
    <property type="evidence" value="ECO:0007669"/>
    <property type="project" value="UniProtKB-KW"/>
</dbReference>
<dbReference type="Proteomes" id="UP001497644">
    <property type="component" value="Chromosome 7"/>
</dbReference>
<comment type="similarity">
    <text evidence="3">Belongs to the HARBI1 family.</text>
</comment>
<keyword evidence="7" id="KW-0539">Nucleus</keyword>
<accession>A0AAV2P613</accession>
<comment type="subcellular location">
    <subcellularLocation>
        <location evidence="2">Nucleus</location>
    </subcellularLocation>
</comment>
<dbReference type="Proteomes" id="UP001497644">
    <property type="component" value="Chromosome 2"/>
</dbReference>
<evidence type="ECO:0000256" key="1">
    <source>
        <dbReference type="ARBA" id="ARBA00001968"/>
    </source>
</evidence>
<dbReference type="GO" id="GO:0004518">
    <property type="term" value="F:nuclease activity"/>
    <property type="evidence" value="ECO:0007669"/>
    <property type="project" value="UniProtKB-KW"/>
</dbReference>
<dbReference type="GO" id="GO:0016787">
    <property type="term" value="F:hydrolase activity"/>
    <property type="evidence" value="ECO:0007669"/>
    <property type="project" value="UniProtKB-KW"/>
</dbReference>
<evidence type="ECO:0000313" key="11">
    <source>
        <dbReference type="EMBL" id="CAL1686550.1"/>
    </source>
</evidence>
<reference evidence="11" key="1">
    <citation type="submission" date="2024-04" db="EMBL/GenBank/DDBJ databases">
        <authorList>
            <consortium name="Molecular Ecology Group"/>
        </authorList>
    </citation>
    <scope>NUCLEOTIDE SEQUENCE</scope>
</reference>
<evidence type="ECO:0000256" key="8">
    <source>
        <dbReference type="SAM" id="MobiDB-lite"/>
    </source>
</evidence>
<gene>
    <name evidence="11" type="ORF">LPLAT_LOCUS11915</name>
    <name evidence="10" type="ORF">LPLAT_LOCUS5639</name>
</gene>
<evidence type="ECO:0000256" key="4">
    <source>
        <dbReference type="ARBA" id="ARBA00022722"/>
    </source>
</evidence>
<keyword evidence="5" id="KW-0479">Metal-binding</keyword>
<proteinExistence type="inferred from homology"/>
<keyword evidence="12" id="KW-1185">Reference proteome</keyword>
<dbReference type="InterPro" id="IPR045249">
    <property type="entry name" value="HARBI1-like"/>
</dbReference>
<evidence type="ECO:0000256" key="5">
    <source>
        <dbReference type="ARBA" id="ARBA00022723"/>
    </source>
</evidence>
<dbReference type="PANTHER" id="PTHR22930:SF85">
    <property type="entry name" value="GH03217P-RELATED"/>
    <property type="match status" value="1"/>
</dbReference>
<dbReference type="EMBL" id="OZ034825">
    <property type="protein sequence ID" value="CAL1679458.1"/>
    <property type="molecule type" value="Genomic_DNA"/>
</dbReference>
<evidence type="ECO:0000256" key="7">
    <source>
        <dbReference type="ARBA" id="ARBA00023242"/>
    </source>
</evidence>
<evidence type="ECO:0000256" key="6">
    <source>
        <dbReference type="ARBA" id="ARBA00022801"/>
    </source>
</evidence>
<sequence>MNNDNRFICQLMEKSNIIISSTSSSSSLNESSNSSDSTDNIKSSSSEDEDLLLFPLLKFLTSGQRRHRIENYLQLINSWSNEEFKQHMRINRHTAQMLIDELELSGYIPSHSFGTQPVSAKLSFLLFLWYIANTEPLRTLSDRFNVSISSVFRILRRIVNWFLTKLDTVIRWPQGQHVRIVCEQFSTKRGIQNVLGAIDSSHIRIQKPATNARDYINRKKHFSINLQAVVDANMRFTNIYCGEPGSLHDSRILRRSPMYETAFANQIQLFPGETFLIGDSAYPSLPWLVPPYKDNGHLTPQQIEFNFMLSSTRMSVERAFGNLKGRFRRIKFFNEYRQMPFIINVVVAACILHNYCIDKNDTYDFPEYHDENILNNNMIIEPNIRVLDRRTRLFHEIFPQ</sequence>
<evidence type="ECO:0000313" key="12">
    <source>
        <dbReference type="Proteomes" id="UP001497644"/>
    </source>
</evidence>
<feature type="domain" description="DDE Tnp4" evidence="9">
    <location>
        <begin position="198"/>
        <end position="354"/>
    </location>
</feature>
<keyword evidence="4" id="KW-0540">Nuclease</keyword>
<dbReference type="Pfam" id="PF13359">
    <property type="entry name" value="DDE_Tnp_4"/>
    <property type="match status" value="1"/>
</dbReference>
<dbReference type="AlphaFoldDB" id="A0AAV2P613"/>
<protein>
    <recommendedName>
        <fullName evidence="9">DDE Tnp4 domain-containing protein</fullName>
    </recommendedName>
</protein>
<name>A0AAV2P613_9HYME</name>
<dbReference type="PANTHER" id="PTHR22930">
    <property type="match status" value="1"/>
</dbReference>
<evidence type="ECO:0000313" key="10">
    <source>
        <dbReference type="EMBL" id="CAL1679458.1"/>
    </source>
</evidence>
<dbReference type="GO" id="GO:0005634">
    <property type="term" value="C:nucleus"/>
    <property type="evidence" value="ECO:0007669"/>
    <property type="project" value="UniProtKB-SubCell"/>
</dbReference>
<dbReference type="InterPro" id="IPR027806">
    <property type="entry name" value="HARBI1_dom"/>
</dbReference>
<dbReference type="EMBL" id="OZ034830">
    <property type="protein sequence ID" value="CAL1686550.1"/>
    <property type="molecule type" value="Genomic_DNA"/>
</dbReference>
<feature type="region of interest" description="Disordered" evidence="8">
    <location>
        <begin position="23"/>
        <end position="44"/>
    </location>
</feature>